<accession>A0A841JK78</accession>
<sequence length="524" mass="58902">MTKNFRMPVNRLCLLKVMVLVVAMLTVSCSNNNNTTQSNNEYLADGKKLAAIHCSSCHQLPDPSLLDSATWETGIMPAMAPKFGFKSFMGNYLVSANTSMSKEDWYKIVAYYKNTSPKKLIIPKPTAVKDWAIFSLRQPQNTNRKGLQAMTTMVAYNPNDHFIYTGNAGNNLYKWNSDLQPTLVKKFQSPVTDINFFKSKNEANRAVITCIGFLPPSDALKGKLININLNRSAKNDSTLITDSLPRPVKSAYADFNKDGLTDYVSCGFGRNNGGLYLMQQQAGGQFTKKILRALPGATQVFTGDFNHDGWPDIACLFAQADEGIWMFLNDKKGGFTNQNLLRFPSVYGSSSFQLIDFNHDDLLDIVYTCGDNNDFSPVFKPYHGVYVFTNQGNWKFKQTYFYHINGCSKAIAADFDHDGDLDIAVIAFFPDFKYYPEEGFTYHEQTAPGKFKVHAIPVNQYGRWIAMDVNDIDHDGYPDIILGNFSFTAKGLMVQKDIEPNWDLYQPFIVLHNDAKSIGVLKGK</sequence>
<evidence type="ECO:0000313" key="9">
    <source>
        <dbReference type="Proteomes" id="UP000548326"/>
    </source>
</evidence>
<dbReference type="AlphaFoldDB" id="A0A841JK78"/>
<evidence type="ECO:0000256" key="2">
    <source>
        <dbReference type="ARBA" id="ARBA00022723"/>
    </source>
</evidence>
<dbReference type="SUPFAM" id="SSF69318">
    <property type="entry name" value="Integrin alpha N-terminal domain"/>
    <property type="match status" value="1"/>
</dbReference>
<feature type="signal peptide" evidence="6">
    <location>
        <begin position="1"/>
        <end position="32"/>
    </location>
</feature>
<keyword evidence="2 5" id="KW-0479">Metal-binding</keyword>
<dbReference type="RefSeq" id="WP_183589907.1">
    <property type="nucleotide sequence ID" value="NZ_JACHCA010000023.1"/>
</dbReference>
<evidence type="ECO:0000256" key="6">
    <source>
        <dbReference type="SAM" id="SignalP"/>
    </source>
</evidence>
<protein>
    <recommendedName>
        <fullName evidence="7">Cytochrome c domain-containing protein</fullName>
    </recommendedName>
</protein>
<name>A0A841JK78_9SPHI</name>
<evidence type="ECO:0000256" key="5">
    <source>
        <dbReference type="PROSITE-ProRule" id="PRU00433"/>
    </source>
</evidence>
<evidence type="ECO:0000256" key="1">
    <source>
        <dbReference type="ARBA" id="ARBA00022617"/>
    </source>
</evidence>
<dbReference type="InterPro" id="IPR013517">
    <property type="entry name" value="FG-GAP"/>
</dbReference>
<keyword evidence="3 6" id="KW-0732">Signal</keyword>
<dbReference type="GO" id="GO:0009055">
    <property type="term" value="F:electron transfer activity"/>
    <property type="evidence" value="ECO:0007669"/>
    <property type="project" value="InterPro"/>
</dbReference>
<dbReference type="Proteomes" id="UP000548326">
    <property type="component" value="Unassembled WGS sequence"/>
</dbReference>
<dbReference type="PANTHER" id="PTHR44103">
    <property type="entry name" value="PROPROTEIN CONVERTASE P"/>
    <property type="match status" value="1"/>
</dbReference>
<dbReference type="InterPro" id="IPR028994">
    <property type="entry name" value="Integrin_alpha_N"/>
</dbReference>
<dbReference type="GO" id="GO:0046872">
    <property type="term" value="F:metal ion binding"/>
    <property type="evidence" value="ECO:0007669"/>
    <property type="project" value="UniProtKB-KW"/>
</dbReference>
<keyword evidence="1 5" id="KW-0349">Heme</keyword>
<dbReference type="PROSITE" id="PS51257">
    <property type="entry name" value="PROKAR_LIPOPROTEIN"/>
    <property type="match status" value="1"/>
</dbReference>
<dbReference type="EMBL" id="JACHCA010000023">
    <property type="protein sequence ID" value="MBB6131400.1"/>
    <property type="molecule type" value="Genomic_DNA"/>
</dbReference>
<feature type="domain" description="Cytochrome c" evidence="7">
    <location>
        <begin position="41"/>
        <end position="161"/>
    </location>
</feature>
<dbReference type="Gene3D" id="2.130.10.130">
    <property type="entry name" value="Integrin alpha, N-terminal"/>
    <property type="match status" value="2"/>
</dbReference>
<evidence type="ECO:0000313" key="8">
    <source>
        <dbReference type="EMBL" id="MBB6131400.1"/>
    </source>
</evidence>
<dbReference type="GO" id="GO:0020037">
    <property type="term" value="F:heme binding"/>
    <property type="evidence" value="ECO:0007669"/>
    <property type="project" value="InterPro"/>
</dbReference>
<dbReference type="InterPro" id="IPR036909">
    <property type="entry name" value="Cyt_c-like_dom_sf"/>
</dbReference>
<dbReference type="PROSITE" id="PS51007">
    <property type="entry name" value="CYTC"/>
    <property type="match status" value="1"/>
</dbReference>
<reference evidence="8 9" key="1">
    <citation type="submission" date="2020-08" db="EMBL/GenBank/DDBJ databases">
        <title>Genomic Encyclopedia of Type Strains, Phase IV (KMG-V): Genome sequencing to study the core and pangenomes of soil and plant-associated prokaryotes.</title>
        <authorList>
            <person name="Whitman W."/>
        </authorList>
    </citation>
    <scope>NUCLEOTIDE SEQUENCE [LARGE SCALE GENOMIC DNA]</scope>
    <source>
        <strain evidence="8 9">MP601</strain>
    </source>
</reference>
<organism evidence="8 9">
    <name type="scientific">Mucilaginibacter lappiensis</name>
    <dbReference type="NCBI Taxonomy" id="354630"/>
    <lineage>
        <taxon>Bacteria</taxon>
        <taxon>Pseudomonadati</taxon>
        <taxon>Bacteroidota</taxon>
        <taxon>Sphingobacteriia</taxon>
        <taxon>Sphingobacteriales</taxon>
        <taxon>Sphingobacteriaceae</taxon>
        <taxon>Mucilaginibacter</taxon>
    </lineage>
</organism>
<proteinExistence type="predicted"/>
<feature type="chain" id="PRO_5032866862" description="Cytochrome c domain-containing protein" evidence="6">
    <location>
        <begin position="33"/>
        <end position="524"/>
    </location>
</feature>
<gene>
    <name evidence="8" type="ORF">HDF22_005551</name>
</gene>
<dbReference type="PANTHER" id="PTHR44103:SF1">
    <property type="entry name" value="PROPROTEIN CONVERTASE P"/>
    <property type="match status" value="1"/>
</dbReference>
<dbReference type="SUPFAM" id="SSF46626">
    <property type="entry name" value="Cytochrome c"/>
    <property type="match status" value="1"/>
</dbReference>
<evidence type="ECO:0000256" key="3">
    <source>
        <dbReference type="ARBA" id="ARBA00022729"/>
    </source>
</evidence>
<evidence type="ECO:0000256" key="4">
    <source>
        <dbReference type="ARBA" id="ARBA00023004"/>
    </source>
</evidence>
<dbReference type="Pfam" id="PF13517">
    <property type="entry name" value="FG-GAP_3"/>
    <property type="match status" value="2"/>
</dbReference>
<keyword evidence="4 5" id="KW-0408">Iron</keyword>
<dbReference type="InterPro" id="IPR009056">
    <property type="entry name" value="Cyt_c-like_dom"/>
</dbReference>
<comment type="caution">
    <text evidence="8">The sequence shown here is derived from an EMBL/GenBank/DDBJ whole genome shotgun (WGS) entry which is preliminary data.</text>
</comment>
<evidence type="ECO:0000259" key="7">
    <source>
        <dbReference type="PROSITE" id="PS51007"/>
    </source>
</evidence>